<gene>
    <name evidence="7" type="ORF">ENSA7_79260</name>
</gene>
<dbReference type="EMBL" id="PVNL01000147">
    <property type="protein sequence ID" value="PRP93498.1"/>
    <property type="molecule type" value="Genomic_DNA"/>
</dbReference>
<dbReference type="PANTHER" id="PTHR45833:SF1">
    <property type="entry name" value="METHIONINE SYNTHASE"/>
    <property type="match status" value="1"/>
</dbReference>
<keyword evidence="4" id="KW-0170">Cobalt</keyword>
<reference evidence="7 8" key="1">
    <citation type="submission" date="2018-03" db="EMBL/GenBank/DDBJ databases">
        <title>Draft Genome Sequences of the Obligatory Marine Myxobacteria Enhygromyxa salina SWB007.</title>
        <authorList>
            <person name="Poehlein A."/>
            <person name="Moghaddam J.A."/>
            <person name="Harms H."/>
            <person name="Alanjari M."/>
            <person name="Koenig G.M."/>
            <person name="Daniel R."/>
            <person name="Schaeberle T.F."/>
        </authorList>
    </citation>
    <scope>NUCLEOTIDE SEQUENCE [LARGE SCALE GENOMIC DNA]</scope>
    <source>
        <strain evidence="7 8">SWB007</strain>
    </source>
</reference>
<dbReference type="InterPro" id="IPR038719">
    <property type="entry name" value="Phycobilisome_asu/bsu_sf"/>
</dbReference>
<dbReference type="SUPFAM" id="SSF52242">
    <property type="entry name" value="Cobalamin (vitamin B12)-binding domain"/>
    <property type="match status" value="1"/>
</dbReference>
<name>A0A2S9XKU3_9BACT</name>
<evidence type="ECO:0000256" key="4">
    <source>
        <dbReference type="ARBA" id="ARBA00023285"/>
    </source>
</evidence>
<dbReference type="GO" id="GO:0046872">
    <property type="term" value="F:metal ion binding"/>
    <property type="evidence" value="ECO:0007669"/>
    <property type="project" value="UniProtKB-KW"/>
</dbReference>
<evidence type="ECO:0000313" key="7">
    <source>
        <dbReference type="EMBL" id="PRP93498.1"/>
    </source>
</evidence>
<dbReference type="GO" id="GO:0005829">
    <property type="term" value="C:cytosol"/>
    <property type="evidence" value="ECO:0007669"/>
    <property type="project" value="TreeGrafter"/>
</dbReference>
<dbReference type="GO" id="GO:0008705">
    <property type="term" value="F:methionine synthase activity"/>
    <property type="evidence" value="ECO:0007669"/>
    <property type="project" value="TreeGrafter"/>
</dbReference>
<dbReference type="Pfam" id="PF02607">
    <property type="entry name" value="B12-binding_2"/>
    <property type="match status" value="1"/>
</dbReference>
<dbReference type="Gene3D" id="1.10.1240.10">
    <property type="entry name" value="Methionine synthase domain"/>
    <property type="match status" value="1"/>
</dbReference>
<accession>A0A2S9XKU3</accession>
<dbReference type="InterPro" id="IPR036724">
    <property type="entry name" value="Cobalamin-bd_sf"/>
</dbReference>
<dbReference type="PROSITE" id="PS51332">
    <property type="entry name" value="B12_BINDING"/>
    <property type="match status" value="1"/>
</dbReference>
<dbReference type="GO" id="GO:0031419">
    <property type="term" value="F:cobalamin binding"/>
    <property type="evidence" value="ECO:0007669"/>
    <property type="project" value="InterPro"/>
</dbReference>
<dbReference type="GO" id="GO:0050667">
    <property type="term" value="P:homocysteine metabolic process"/>
    <property type="evidence" value="ECO:0007669"/>
    <property type="project" value="TreeGrafter"/>
</dbReference>
<keyword evidence="3" id="KW-0157">Chromophore</keyword>
<dbReference type="AlphaFoldDB" id="A0A2S9XKU3"/>
<evidence type="ECO:0000313" key="8">
    <source>
        <dbReference type="Proteomes" id="UP000238823"/>
    </source>
</evidence>
<comment type="caution">
    <text evidence="7">The sequence shown here is derived from an EMBL/GenBank/DDBJ whole genome shotgun (WGS) entry which is preliminary data.</text>
</comment>
<feature type="domain" description="B12-binding" evidence="6">
    <location>
        <begin position="228"/>
        <end position="354"/>
    </location>
</feature>
<evidence type="ECO:0000256" key="2">
    <source>
        <dbReference type="ARBA" id="ARBA00022723"/>
    </source>
</evidence>
<dbReference type="Pfam" id="PF02310">
    <property type="entry name" value="B12-binding"/>
    <property type="match status" value="1"/>
</dbReference>
<dbReference type="PANTHER" id="PTHR45833">
    <property type="entry name" value="METHIONINE SYNTHASE"/>
    <property type="match status" value="1"/>
</dbReference>
<dbReference type="Gene3D" id="1.10.490.20">
    <property type="entry name" value="Phycocyanins"/>
    <property type="match status" value="1"/>
</dbReference>
<dbReference type="GO" id="GO:0030089">
    <property type="term" value="C:phycobilisome"/>
    <property type="evidence" value="ECO:0007669"/>
    <property type="project" value="InterPro"/>
</dbReference>
<dbReference type="InterPro" id="IPR012128">
    <property type="entry name" value="Phycobilisome_asu/bsu"/>
</dbReference>
<proteinExistence type="inferred from homology"/>
<dbReference type="InterPro" id="IPR003759">
    <property type="entry name" value="Cbl-bd_cap"/>
</dbReference>
<dbReference type="InterPro" id="IPR006158">
    <property type="entry name" value="Cobalamin-bd"/>
</dbReference>
<organism evidence="7 8">
    <name type="scientific">Enhygromyxa salina</name>
    <dbReference type="NCBI Taxonomy" id="215803"/>
    <lineage>
        <taxon>Bacteria</taxon>
        <taxon>Pseudomonadati</taxon>
        <taxon>Myxococcota</taxon>
        <taxon>Polyangia</taxon>
        <taxon>Nannocystales</taxon>
        <taxon>Nannocystaceae</taxon>
        <taxon>Enhygromyxa</taxon>
    </lineage>
</organism>
<dbReference type="Proteomes" id="UP000238823">
    <property type="component" value="Unassembled WGS sequence"/>
</dbReference>
<dbReference type="Gene3D" id="3.40.50.280">
    <property type="entry name" value="Cobalamin-binding domain"/>
    <property type="match status" value="1"/>
</dbReference>
<dbReference type="InterPro" id="IPR009050">
    <property type="entry name" value="Globin-like_sf"/>
</dbReference>
<keyword evidence="5" id="KW-0089">Bile pigment</keyword>
<dbReference type="InterPro" id="IPR050554">
    <property type="entry name" value="Met_Synthase/Corrinoid"/>
</dbReference>
<dbReference type="Pfam" id="PF00502">
    <property type="entry name" value="Phycobilisome"/>
    <property type="match status" value="1"/>
</dbReference>
<evidence type="ECO:0000256" key="1">
    <source>
        <dbReference type="ARBA" id="ARBA00008182"/>
    </source>
</evidence>
<dbReference type="GO" id="GO:0046653">
    <property type="term" value="P:tetrahydrofolate metabolic process"/>
    <property type="evidence" value="ECO:0007669"/>
    <property type="project" value="TreeGrafter"/>
</dbReference>
<protein>
    <submittedName>
        <fullName evidence="7">B12 binding domain protein</fullName>
    </submittedName>
</protein>
<evidence type="ECO:0000256" key="3">
    <source>
        <dbReference type="ARBA" id="ARBA00022991"/>
    </source>
</evidence>
<dbReference type="GO" id="GO:0015979">
    <property type="term" value="P:photosynthesis"/>
    <property type="evidence" value="ECO:0007669"/>
    <property type="project" value="InterPro"/>
</dbReference>
<dbReference type="SUPFAM" id="SSF46458">
    <property type="entry name" value="Globin-like"/>
    <property type="match status" value="1"/>
</dbReference>
<evidence type="ECO:0000259" key="6">
    <source>
        <dbReference type="PROSITE" id="PS51332"/>
    </source>
</evidence>
<keyword evidence="2" id="KW-0479">Metal-binding</keyword>
<sequence length="354" mass="38997">MTTERQQRTRVSRELHARAAELASATVALHYERVPQLVARYGAPGRVRCLEDAHYHLSYLEQALAADSPVLFTSYVQWARSMLESRGVPVADLDMNLRCLLEILGRETSTQAAAAMVDDALLALSGPTGDIPTLLRDSEPHGQLAREYLRLLLDWERRGASQLILDAVAAGASIRDMYMHVFQPAQHELGRLWQLNEISIAQEHYCTAAAQLIMSQLYPQLFAEPRSGRTMIVSCVSGELHELGARMVADLFELDGWDTVYFGANTPAPALLAAINEHQPKLLAISATLTVHLGRVRELIDAVRTDADAAHTTIMVGGYCFNRDPELHRRLGADAHSVDANTAVAIANTLFEAP</sequence>
<evidence type="ECO:0000256" key="5">
    <source>
        <dbReference type="ARBA" id="ARBA00023307"/>
    </source>
</evidence>
<dbReference type="InterPro" id="IPR036594">
    <property type="entry name" value="Meth_synthase_dom"/>
</dbReference>
<dbReference type="RefSeq" id="WP_181234586.1">
    <property type="nucleotide sequence ID" value="NZ_PVNL01000147.1"/>
</dbReference>
<comment type="similarity">
    <text evidence="1">Belongs to the phycobiliprotein family.</text>
</comment>